<keyword evidence="3" id="KW-1185">Reference proteome</keyword>
<evidence type="ECO:0000313" key="2">
    <source>
        <dbReference type="EMBL" id="MBB5233818.1"/>
    </source>
</evidence>
<accession>A0A7W8GE49</accession>
<dbReference type="InterPro" id="IPR011042">
    <property type="entry name" value="6-blade_b-propeller_TolB-like"/>
</dbReference>
<name>A0A7W8GE49_9DEIO</name>
<sequence length="324" mass="34904">MRRALALALALGTPALAATLPSKAVLSGTCCPGAVWTPDSRALLFLDGPPARAATGIYTVPANGGAVTRRFSSVAFFSPRLLWAVRPGTGENTTLERLADGRRFTLPTRGGDVTWTRSENRLAYTRSDTSGNFDRRTTRVFVADAFGSPRQVATLYGGGISGWVNETTLLLSGKRNAGDRDRDLFTLDTRTGARRTLATALSFRGVSLSTDGSRVVYYVAFDSAARNGLWVRPTAGGAARKLAAFGSYRWRDPGRLLLIPLDPDGSPHVLREYDARANAWRTLGDLGDQVRQGDWNVSPDGRRVSYLSARDGNVRVVELPGAGD</sequence>
<organism evidence="2 3">
    <name type="scientific">Deinococcus budaensis</name>
    <dbReference type="NCBI Taxonomy" id="1665626"/>
    <lineage>
        <taxon>Bacteria</taxon>
        <taxon>Thermotogati</taxon>
        <taxon>Deinococcota</taxon>
        <taxon>Deinococci</taxon>
        <taxon>Deinococcales</taxon>
        <taxon>Deinococcaceae</taxon>
        <taxon>Deinococcus</taxon>
    </lineage>
</organism>
<keyword evidence="1" id="KW-0732">Signal</keyword>
<proteinExistence type="predicted"/>
<comment type="caution">
    <text evidence="2">The sequence shown here is derived from an EMBL/GenBank/DDBJ whole genome shotgun (WGS) entry which is preliminary data.</text>
</comment>
<dbReference type="RefSeq" id="WP_184026815.1">
    <property type="nucleotide sequence ID" value="NZ_JACHFN010000003.1"/>
</dbReference>
<dbReference type="Gene3D" id="2.120.10.30">
    <property type="entry name" value="TolB, C-terminal domain"/>
    <property type="match status" value="1"/>
</dbReference>
<dbReference type="SUPFAM" id="SSF69304">
    <property type="entry name" value="Tricorn protease N-terminal domain"/>
    <property type="match status" value="1"/>
</dbReference>
<dbReference type="EMBL" id="JACHFN010000003">
    <property type="protein sequence ID" value="MBB5233818.1"/>
    <property type="molecule type" value="Genomic_DNA"/>
</dbReference>
<feature type="chain" id="PRO_5030660651" evidence="1">
    <location>
        <begin position="18"/>
        <end position="324"/>
    </location>
</feature>
<evidence type="ECO:0000256" key="1">
    <source>
        <dbReference type="SAM" id="SignalP"/>
    </source>
</evidence>
<reference evidence="2 3" key="1">
    <citation type="submission" date="2020-08" db="EMBL/GenBank/DDBJ databases">
        <title>Genomic Encyclopedia of Type Strains, Phase IV (KMG-IV): sequencing the most valuable type-strain genomes for metagenomic binning, comparative biology and taxonomic classification.</title>
        <authorList>
            <person name="Goeker M."/>
        </authorList>
    </citation>
    <scope>NUCLEOTIDE SEQUENCE [LARGE SCALE GENOMIC DNA]</scope>
    <source>
        <strain evidence="2 3">DSM 101791</strain>
    </source>
</reference>
<evidence type="ECO:0000313" key="3">
    <source>
        <dbReference type="Proteomes" id="UP000525389"/>
    </source>
</evidence>
<dbReference type="AlphaFoldDB" id="A0A7W8GE49"/>
<protein>
    <submittedName>
        <fullName evidence="2">Tol biopolymer transport system component</fullName>
    </submittedName>
</protein>
<gene>
    <name evidence="2" type="ORF">HNQ09_001248</name>
</gene>
<feature type="signal peptide" evidence="1">
    <location>
        <begin position="1"/>
        <end position="17"/>
    </location>
</feature>
<dbReference type="Proteomes" id="UP000525389">
    <property type="component" value="Unassembled WGS sequence"/>
</dbReference>